<gene>
    <name evidence="10" type="ORF">BCR35DRAFT_260795</name>
</gene>
<evidence type="ECO:0000256" key="7">
    <source>
        <dbReference type="RuleBase" id="RU000489"/>
    </source>
</evidence>
<dbReference type="InterPro" id="IPR001579">
    <property type="entry name" value="Glyco_hydro_18_chit_AS"/>
</dbReference>
<dbReference type="Gene3D" id="3.20.20.80">
    <property type="entry name" value="Glycosidases"/>
    <property type="match status" value="2"/>
</dbReference>
<keyword evidence="4" id="KW-0119">Carbohydrate metabolism</keyword>
<dbReference type="EMBL" id="MCGR01000002">
    <property type="protein sequence ID" value="ORY91527.1"/>
    <property type="molecule type" value="Genomic_DNA"/>
</dbReference>
<dbReference type="Pfam" id="PF00704">
    <property type="entry name" value="Glyco_hydro_18"/>
    <property type="match status" value="1"/>
</dbReference>
<sequence>GWTGSVYFSDLVASSTKRARFAKQLAAFQDKYGFDGIDLDWEYPNGEAVGCNTVRANDAAHLLSFLKVLRSTIGSKKLITAAVSSAGFIGIDGEALTSGLGPYAKYLNYINLMTLNFLPPPYSGSWSETTAANSPLRTCLGDGSVEDAVSLWVKGGFPAKQILLGIPSYAISFTTTKQPLKTHKITSDGELYHSKLYQAWTSVTPKGSSSDSNANTTDVCGVTTSAYTGQWQYIDLINEGALSADGTTGQKGFTRHWDECTQTPFLYHYHRRQLISYDDAKSAGVKAEYAREKGLGGV</sequence>
<keyword evidence="11" id="KW-1185">Reference proteome</keyword>
<comment type="similarity">
    <text evidence="8">Belongs to the glycosyl hydrolase 18 family.</text>
</comment>
<dbReference type="SUPFAM" id="SSF54556">
    <property type="entry name" value="Chitinase insertion domain"/>
    <property type="match status" value="1"/>
</dbReference>
<dbReference type="STRING" id="106004.A0A1Y2G2B7"/>
<comment type="caution">
    <text evidence="10">The sequence shown here is derived from an EMBL/GenBank/DDBJ whole genome shotgun (WGS) entry which is preliminary data.</text>
</comment>
<dbReference type="GO" id="GO:0006032">
    <property type="term" value="P:chitin catabolic process"/>
    <property type="evidence" value="ECO:0007669"/>
    <property type="project" value="UniProtKB-KW"/>
</dbReference>
<dbReference type="OrthoDB" id="73875at2759"/>
<feature type="domain" description="GH18" evidence="9">
    <location>
        <begin position="1"/>
        <end position="298"/>
    </location>
</feature>
<dbReference type="PANTHER" id="PTHR11177">
    <property type="entry name" value="CHITINASE"/>
    <property type="match status" value="1"/>
</dbReference>
<dbReference type="InterPro" id="IPR029070">
    <property type="entry name" value="Chitinase_insertion_sf"/>
</dbReference>
<keyword evidence="5 7" id="KW-0326">Glycosidase</keyword>
<keyword evidence="2 7" id="KW-0378">Hydrolase</keyword>
<accession>A0A1Y2G2B7</accession>
<name>A0A1Y2G2B7_9BASI</name>
<feature type="non-terminal residue" evidence="10">
    <location>
        <position position="1"/>
    </location>
</feature>
<proteinExistence type="inferred from homology"/>
<dbReference type="PROSITE" id="PS51910">
    <property type="entry name" value="GH18_2"/>
    <property type="match status" value="1"/>
</dbReference>
<dbReference type="Gene3D" id="3.10.50.10">
    <property type="match status" value="1"/>
</dbReference>
<dbReference type="InterPro" id="IPR001223">
    <property type="entry name" value="Glyco_hydro18_cat"/>
</dbReference>
<dbReference type="PROSITE" id="PS01095">
    <property type="entry name" value="GH18_1"/>
    <property type="match status" value="1"/>
</dbReference>
<keyword evidence="6" id="KW-0624">Polysaccharide degradation</keyword>
<evidence type="ECO:0000259" key="9">
    <source>
        <dbReference type="PROSITE" id="PS51910"/>
    </source>
</evidence>
<dbReference type="SUPFAM" id="SSF51445">
    <property type="entry name" value="(Trans)glycosidases"/>
    <property type="match status" value="1"/>
</dbReference>
<evidence type="ECO:0000256" key="3">
    <source>
        <dbReference type="ARBA" id="ARBA00023024"/>
    </source>
</evidence>
<evidence type="ECO:0000313" key="11">
    <source>
        <dbReference type="Proteomes" id="UP000193467"/>
    </source>
</evidence>
<dbReference type="GO" id="GO:0008061">
    <property type="term" value="F:chitin binding"/>
    <property type="evidence" value="ECO:0007669"/>
    <property type="project" value="InterPro"/>
</dbReference>
<dbReference type="InterPro" id="IPR011583">
    <property type="entry name" value="Chitinase_II/V-like_cat"/>
</dbReference>
<dbReference type="GO" id="GO:0008843">
    <property type="term" value="F:endochitinase activity"/>
    <property type="evidence" value="ECO:0007669"/>
    <property type="project" value="UniProtKB-EC"/>
</dbReference>
<comment type="catalytic activity">
    <reaction evidence="1">
        <text>Random endo-hydrolysis of N-acetyl-beta-D-glucosaminide (1-&gt;4)-beta-linkages in chitin and chitodextrins.</text>
        <dbReference type="EC" id="3.2.1.14"/>
    </reaction>
</comment>
<evidence type="ECO:0000256" key="8">
    <source>
        <dbReference type="RuleBase" id="RU004453"/>
    </source>
</evidence>
<dbReference type="InterPro" id="IPR050314">
    <property type="entry name" value="Glycosyl_Hydrlase_18"/>
</dbReference>
<dbReference type="PANTHER" id="PTHR11177:SF317">
    <property type="entry name" value="CHITINASE 12-RELATED"/>
    <property type="match status" value="1"/>
</dbReference>
<dbReference type="InterPro" id="IPR017853">
    <property type="entry name" value="GH"/>
</dbReference>
<evidence type="ECO:0000256" key="2">
    <source>
        <dbReference type="ARBA" id="ARBA00022801"/>
    </source>
</evidence>
<evidence type="ECO:0000313" key="10">
    <source>
        <dbReference type="EMBL" id="ORY91527.1"/>
    </source>
</evidence>
<dbReference type="SMART" id="SM00636">
    <property type="entry name" value="Glyco_18"/>
    <property type="match status" value="1"/>
</dbReference>
<evidence type="ECO:0000256" key="4">
    <source>
        <dbReference type="ARBA" id="ARBA00023277"/>
    </source>
</evidence>
<organism evidence="10 11">
    <name type="scientific">Leucosporidium creatinivorum</name>
    <dbReference type="NCBI Taxonomy" id="106004"/>
    <lineage>
        <taxon>Eukaryota</taxon>
        <taxon>Fungi</taxon>
        <taxon>Dikarya</taxon>
        <taxon>Basidiomycota</taxon>
        <taxon>Pucciniomycotina</taxon>
        <taxon>Microbotryomycetes</taxon>
        <taxon>Leucosporidiales</taxon>
        <taxon>Leucosporidium</taxon>
    </lineage>
</organism>
<dbReference type="AlphaFoldDB" id="A0A1Y2G2B7"/>
<evidence type="ECO:0000256" key="6">
    <source>
        <dbReference type="ARBA" id="ARBA00023326"/>
    </source>
</evidence>
<protein>
    <submittedName>
        <fullName evidence="10">Glycoside hydrolase superfamily</fullName>
    </submittedName>
</protein>
<dbReference type="InParanoid" id="A0A1Y2G2B7"/>
<evidence type="ECO:0000256" key="5">
    <source>
        <dbReference type="ARBA" id="ARBA00023295"/>
    </source>
</evidence>
<dbReference type="Proteomes" id="UP000193467">
    <property type="component" value="Unassembled WGS sequence"/>
</dbReference>
<keyword evidence="3" id="KW-0146">Chitin degradation</keyword>
<dbReference type="GO" id="GO:0000272">
    <property type="term" value="P:polysaccharide catabolic process"/>
    <property type="evidence" value="ECO:0007669"/>
    <property type="project" value="UniProtKB-KW"/>
</dbReference>
<dbReference type="GO" id="GO:0005576">
    <property type="term" value="C:extracellular region"/>
    <property type="evidence" value="ECO:0007669"/>
    <property type="project" value="TreeGrafter"/>
</dbReference>
<reference evidence="10 11" key="1">
    <citation type="submission" date="2016-07" db="EMBL/GenBank/DDBJ databases">
        <title>Pervasive Adenine N6-methylation of Active Genes in Fungi.</title>
        <authorList>
            <consortium name="DOE Joint Genome Institute"/>
            <person name="Mondo S.J."/>
            <person name="Dannebaum R.O."/>
            <person name="Kuo R.C."/>
            <person name="Labutti K."/>
            <person name="Haridas S."/>
            <person name="Kuo A."/>
            <person name="Salamov A."/>
            <person name="Ahrendt S.R."/>
            <person name="Lipzen A."/>
            <person name="Sullivan W."/>
            <person name="Andreopoulos W.B."/>
            <person name="Clum A."/>
            <person name="Lindquist E."/>
            <person name="Daum C."/>
            <person name="Ramamoorthy G.K."/>
            <person name="Gryganskyi A."/>
            <person name="Culley D."/>
            <person name="Magnuson J.K."/>
            <person name="James T.Y."/>
            <person name="O'Malley M.A."/>
            <person name="Stajich J.E."/>
            <person name="Spatafora J.W."/>
            <person name="Visel A."/>
            <person name="Grigoriev I.V."/>
        </authorList>
    </citation>
    <scope>NUCLEOTIDE SEQUENCE [LARGE SCALE GENOMIC DNA]</scope>
    <source>
        <strain evidence="10 11">62-1032</strain>
    </source>
</reference>
<evidence type="ECO:0000256" key="1">
    <source>
        <dbReference type="ARBA" id="ARBA00000822"/>
    </source>
</evidence>